<dbReference type="AlphaFoldDB" id="A0A6A6DUI2"/>
<name>A0A6A6DUI2_9PEZI</name>
<reference evidence="1" key="1">
    <citation type="journal article" date="2020" name="Stud. Mycol.">
        <title>101 Dothideomycetes genomes: a test case for predicting lifestyles and emergence of pathogens.</title>
        <authorList>
            <person name="Haridas S."/>
            <person name="Albert R."/>
            <person name="Binder M."/>
            <person name="Bloem J."/>
            <person name="Labutti K."/>
            <person name="Salamov A."/>
            <person name="Andreopoulos B."/>
            <person name="Baker S."/>
            <person name="Barry K."/>
            <person name="Bills G."/>
            <person name="Bluhm B."/>
            <person name="Cannon C."/>
            <person name="Castanera R."/>
            <person name="Culley D."/>
            <person name="Daum C."/>
            <person name="Ezra D."/>
            <person name="Gonzalez J."/>
            <person name="Henrissat B."/>
            <person name="Kuo A."/>
            <person name="Liang C."/>
            <person name="Lipzen A."/>
            <person name="Lutzoni F."/>
            <person name="Magnuson J."/>
            <person name="Mondo S."/>
            <person name="Nolan M."/>
            <person name="Ohm R."/>
            <person name="Pangilinan J."/>
            <person name="Park H.-J."/>
            <person name="Ramirez L."/>
            <person name="Alfaro M."/>
            <person name="Sun H."/>
            <person name="Tritt A."/>
            <person name="Yoshinaga Y."/>
            <person name="Zwiers L.-H."/>
            <person name="Turgeon B."/>
            <person name="Goodwin S."/>
            <person name="Spatafora J."/>
            <person name="Crous P."/>
            <person name="Grigoriev I."/>
        </authorList>
    </citation>
    <scope>NUCLEOTIDE SEQUENCE</scope>
    <source>
        <strain evidence="1">CBS 207.26</strain>
    </source>
</reference>
<gene>
    <name evidence="1" type="ORF">K469DRAFT_588189</name>
</gene>
<evidence type="ECO:0000313" key="1">
    <source>
        <dbReference type="EMBL" id="KAF2181818.1"/>
    </source>
</evidence>
<dbReference type="Gene3D" id="3.30.70.270">
    <property type="match status" value="2"/>
</dbReference>
<dbReference type="Proteomes" id="UP000800200">
    <property type="component" value="Unassembled WGS sequence"/>
</dbReference>
<organism evidence="1 2">
    <name type="scientific">Zopfia rhizophila CBS 207.26</name>
    <dbReference type="NCBI Taxonomy" id="1314779"/>
    <lineage>
        <taxon>Eukaryota</taxon>
        <taxon>Fungi</taxon>
        <taxon>Dikarya</taxon>
        <taxon>Ascomycota</taxon>
        <taxon>Pezizomycotina</taxon>
        <taxon>Dothideomycetes</taxon>
        <taxon>Dothideomycetes incertae sedis</taxon>
        <taxon>Zopfiaceae</taxon>
        <taxon>Zopfia</taxon>
    </lineage>
</organism>
<protein>
    <recommendedName>
        <fullName evidence="3">Reverse transcriptase domain-containing protein</fullName>
    </recommendedName>
</protein>
<keyword evidence="2" id="KW-1185">Reference proteome</keyword>
<proteinExistence type="predicted"/>
<dbReference type="SUPFAM" id="SSF56672">
    <property type="entry name" value="DNA/RNA polymerases"/>
    <property type="match status" value="1"/>
</dbReference>
<evidence type="ECO:0008006" key="3">
    <source>
        <dbReference type="Google" id="ProtNLM"/>
    </source>
</evidence>
<dbReference type="InterPro" id="IPR043502">
    <property type="entry name" value="DNA/RNA_pol_sf"/>
</dbReference>
<evidence type="ECO:0000313" key="2">
    <source>
        <dbReference type="Proteomes" id="UP000800200"/>
    </source>
</evidence>
<feature type="non-terminal residue" evidence="1">
    <location>
        <position position="1"/>
    </location>
</feature>
<dbReference type="EMBL" id="ML994651">
    <property type="protein sequence ID" value="KAF2181818.1"/>
    <property type="molecule type" value="Genomic_DNA"/>
</dbReference>
<sequence length="116" mass="14450">IIIIYFNNILIYTNGMLEEYVKYTKKVLQKLKKYKLYIQTEKYVFYRIEIKFLRYLKRNLSKSKEISKYIKLANTNNSKRNIFFLKFTNFYRKFIKEFLKIITLLIKLTKKDNRFN</sequence>
<dbReference type="InterPro" id="IPR043128">
    <property type="entry name" value="Rev_trsase/Diguanyl_cyclase"/>
</dbReference>
<accession>A0A6A6DUI2</accession>